<dbReference type="EMBL" id="MCGE01000038">
    <property type="protein sequence ID" value="ORZ06653.1"/>
    <property type="molecule type" value="Genomic_DNA"/>
</dbReference>
<sequence>MDTEYVTEKVDDIGYKKTEYGHYDEKAADKDVEPVNDSATEEEEDSPIEEVRSVVPNTDDPTLPVYTFRMWTLGIVFTGILGFVNQFFWYRKNAMSINTLVVQLLSFPLGKLMELVIPSSRFFNPGPFNMKEHVLITTMANCAAQTAYAVDILTIQKLFYHQDIGWGGGILLIWTTQFLGYGMAGVLRPFLVYPAAMVWPANLSQISLFRSLHIVDKNWSGPTRFQWFLYMFGGMFVYYWLPGYFFTVLTFFSWACWIDPKNVALGQLTGGANGLGMLAISFDWETIVSFLQSPLIVPWWAIANISVGFVIIAWILTPAMYYSNVWDAKTFPILTQQLFTTDGQPWNNTRVLTPDKYLDEAAYAEYGPMRMSAFFAITYGIGFAGVTSVLTHTFLYHRKEIMRQFRASRQDNEDIHHKLMRVYPEVPGWWYYSIFIIAFGISFAVNECFHTGLPPWGMFLALALAAIFVLPIGIIQAITNQQPGLNIITEFIIGFALPGRPIANTVFKTYGYISQFNALLFVGDLKLGHYTKVPPRAMFHVQIIGTAIAGVINLGVARWLMETIPNICTLEGYPFTCSSAQTFYSASIIWGAIGPRRMFASDSPYSPTLYFFLIGFILPIPFYLLSKRYPNSWVKYVHIPLIFNATGMMPPAVPVNFSMWCSVGFIFMFWLRRYRHDWWIKYNYITSAAFDSGCAIATLIIFGVVFGSNYSPEWFGNGGQDMYNSPDNCPMALANSEGVCTAC</sequence>
<accession>A0A1X2I0J0</accession>
<feature type="transmembrane region" description="Helical" evidence="10">
    <location>
        <begin position="605"/>
        <end position="625"/>
    </location>
</feature>
<evidence type="ECO:0000313" key="12">
    <source>
        <dbReference type="Proteomes" id="UP000193560"/>
    </source>
</evidence>
<feature type="transmembrane region" description="Helical" evidence="10">
    <location>
        <begin position="683"/>
        <end position="706"/>
    </location>
</feature>
<keyword evidence="5" id="KW-0571">Peptide transport</keyword>
<evidence type="ECO:0000256" key="6">
    <source>
        <dbReference type="ARBA" id="ARBA00022927"/>
    </source>
</evidence>
<dbReference type="InterPro" id="IPR004813">
    <property type="entry name" value="OPT"/>
</dbReference>
<evidence type="ECO:0000256" key="9">
    <source>
        <dbReference type="SAM" id="MobiDB-lite"/>
    </source>
</evidence>
<feature type="transmembrane region" description="Helical" evidence="10">
    <location>
        <begin position="227"/>
        <end position="252"/>
    </location>
</feature>
<comment type="subcellular location">
    <subcellularLocation>
        <location evidence="1">Membrane</location>
        <topology evidence="1">Multi-pass membrane protein</topology>
    </subcellularLocation>
</comment>
<name>A0A1X2I0J0_9FUNG</name>
<feature type="transmembrane region" description="Helical" evidence="10">
    <location>
        <begin position="457"/>
        <end position="478"/>
    </location>
</feature>
<evidence type="ECO:0000256" key="2">
    <source>
        <dbReference type="ARBA" id="ARBA00008807"/>
    </source>
</evidence>
<feature type="transmembrane region" description="Helical" evidence="10">
    <location>
        <begin position="70"/>
        <end position="90"/>
    </location>
</feature>
<feature type="transmembrane region" description="Helical" evidence="10">
    <location>
        <begin position="428"/>
        <end position="445"/>
    </location>
</feature>
<feature type="transmembrane region" description="Helical" evidence="10">
    <location>
        <begin position="264"/>
        <end position="284"/>
    </location>
</feature>
<keyword evidence="12" id="KW-1185">Reference proteome</keyword>
<organism evidence="11 12">
    <name type="scientific">Absidia repens</name>
    <dbReference type="NCBI Taxonomy" id="90262"/>
    <lineage>
        <taxon>Eukaryota</taxon>
        <taxon>Fungi</taxon>
        <taxon>Fungi incertae sedis</taxon>
        <taxon>Mucoromycota</taxon>
        <taxon>Mucoromycotina</taxon>
        <taxon>Mucoromycetes</taxon>
        <taxon>Mucorales</taxon>
        <taxon>Cunninghamellaceae</taxon>
        <taxon>Absidia</taxon>
    </lineage>
</organism>
<keyword evidence="4 10" id="KW-0812">Transmembrane</keyword>
<dbReference type="InterPro" id="IPR004648">
    <property type="entry name" value="Oligpept_transpt"/>
</dbReference>
<dbReference type="GO" id="GO:0035673">
    <property type="term" value="F:oligopeptide transmembrane transporter activity"/>
    <property type="evidence" value="ECO:0007669"/>
    <property type="project" value="InterPro"/>
</dbReference>
<feature type="transmembrane region" description="Helical" evidence="10">
    <location>
        <begin position="164"/>
        <end position="184"/>
    </location>
</feature>
<feature type="transmembrane region" description="Helical" evidence="10">
    <location>
        <begin position="485"/>
        <end position="503"/>
    </location>
</feature>
<comment type="similarity">
    <text evidence="2">Belongs to the oligopeptide OPT transporter family.</text>
</comment>
<feature type="transmembrane region" description="Helical" evidence="10">
    <location>
        <begin position="296"/>
        <end position="316"/>
    </location>
</feature>
<evidence type="ECO:0000256" key="1">
    <source>
        <dbReference type="ARBA" id="ARBA00004141"/>
    </source>
</evidence>
<feature type="transmembrane region" description="Helical" evidence="10">
    <location>
        <begin position="373"/>
        <end position="396"/>
    </location>
</feature>
<feature type="region of interest" description="Disordered" evidence="9">
    <location>
        <begin position="25"/>
        <end position="50"/>
    </location>
</feature>
<evidence type="ECO:0000256" key="5">
    <source>
        <dbReference type="ARBA" id="ARBA00022856"/>
    </source>
</evidence>
<dbReference type="PANTHER" id="PTHR22601">
    <property type="entry name" value="ISP4 LIKE PROTEIN"/>
    <property type="match status" value="1"/>
</dbReference>
<dbReference type="GO" id="GO:0016020">
    <property type="term" value="C:membrane"/>
    <property type="evidence" value="ECO:0007669"/>
    <property type="project" value="UniProtKB-SubCell"/>
</dbReference>
<dbReference type="Proteomes" id="UP000193560">
    <property type="component" value="Unassembled WGS sequence"/>
</dbReference>
<proteinExistence type="inferred from homology"/>
<keyword evidence="3" id="KW-0813">Transport</keyword>
<feature type="compositionally biased region" description="Acidic residues" evidence="9">
    <location>
        <begin position="39"/>
        <end position="48"/>
    </location>
</feature>
<comment type="caution">
    <text evidence="11">The sequence shown here is derived from an EMBL/GenBank/DDBJ whole genome shotgun (WGS) entry which is preliminary data.</text>
</comment>
<evidence type="ECO:0000256" key="4">
    <source>
        <dbReference type="ARBA" id="ARBA00022692"/>
    </source>
</evidence>
<evidence type="ECO:0000256" key="7">
    <source>
        <dbReference type="ARBA" id="ARBA00022989"/>
    </source>
</evidence>
<evidence type="ECO:0000256" key="8">
    <source>
        <dbReference type="ARBA" id="ARBA00023136"/>
    </source>
</evidence>
<dbReference type="AlphaFoldDB" id="A0A1X2I0J0"/>
<feature type="transmembrane region" description="Helical" evidence="10">
    <location>
        <begin position="539"/>
        <end position="561"/>
    </location>
</feature>
<keyword evidence="8 10" id="KW-0472">Membrane</keyword>
<feature type="transmembrane region" description="Helical" evidence="10">
    <location>
        <begin position="653"/>
        <end position="671"/>
    </location>
</feature>
<gene>
    <name evidence="11" type="ORF">BCR42DRAFT_383787</name>
</gene>
<evidence type="ECO:0000313" key="11">
    <source>
        <dbReference type="EMBL" id="ORZ06653.1"/>
    </source>
</evidence>
<keyword evidence="7 10" id="KW-1133">Transmembrane helix</keyword>
<dbReference type="NCBIfam" id="TIGR00728">
    <property type="entry name" value="OPT_sfam"/>
    <property type="match status" value="1"/>
</dbReference>
<dbReference type="Pfam" id="PF03169">
    <property type="entry name" value="OPT"/>
    <property type="match status" value="1"/>
</dbReference>
<reference evidence="11 12" key="1">
    <citation type="submission" date="2016-07" db="EMBL/GenBank/DDBJ databases">
        <title>Pervasive Adenine N6-methylation of Active Genes in Fungi.</title>
        <authorList>
            <consortium name="DOE Joint Genome Institute"/>
            <person name="Mondo S.J."/>
            <person name="Dannebaum R.O."/>
            <person name="Kuo R.C."/>
            <person name="Labutti K."/>
            <person name="Haridas S."/>
            <person name="Kuo A."/>
            <person name="Salamov A."/>
            <person name="Ahrendt S.R."/>
            <person name="Lipzen A."/>
            <person name="Sullivan W."/>
            <person name="Andreopoulos W.B."/>
            <person name="Clum A."/>
            <person name="Lindquist E."/>
            <person name="Daum C."/>
            <person name="Ramamoorthy G.K."/>
            <person name="Gryganskyi A."/>
            <person name="Culley D."/>
            <person name="Magnuson J.K."/>
            <person name="James T.Y."/>
            <person name="O'Malley M.A."/>
            <person name="Stajich J.E."/>
            <person name="Spatafora J.W."/>
            <person name="Visel A."/>
            <person name="Grigoriev I.V."/>
        </authorList>
    </citation>
    <scope>NUCLEOTIDE SEQUENCE [LARGE SCALE GENOMIC DNA]</scope>
    <source>
        <strain evidence="11 12">NRRL 1336</strain>
    </source>
</reference>
<keyword evidence="6" id="KW-0653">Protein transport</keyword>
<dbReference type="GO" id="GO:0015031">
    <property type="term" value="P:protein transport"/>
    <property type="evidence" value="ECO:0007669"/>
    <property type="project" value="UniProtKB-KW"/>
</dbReference>
<evidence type="ECO:0000256" key="10">
    <source>
        <dbReference type="SAM" id="Phobius"/>
    </source>
</evidence>
<evidence type="ECO:0000256" key="3">
    <source>
        <dbReference type="ARBA" id="ARBA00022448"/>
    </source>
</evidence>
<protein>
    <submittedName>
        <fullName evidence="11">OPT family small oligopeptide transporter</fullName>
    </submittedName>
</protein>
<dbReference type="OrthoDB" id="9986677at2759"/>
<dbReference type="NCBIfam" id="TIGR00727">
    <property type="entry name" value="ISP4_OPT"/>
    <property type="match status" value="1"/>
</dbReference>